<feature type="transmembrane region" description="Helical" evidence="1">
    <location>
        <begin position="91"/>
        <end position="111"/>
    </location>
</feature>
<organism evidence="2 3">
    <name type="scientific">Chaetomidium leptoderma</name>
    <dbReference type="NCBI Taxonomy" id="669021"/>
    <lineage>
        <taxon>Eukaryota</taxon>
        <taxon>Fungi</taxon>
        <taxon>Dikarya</taxon>
        <taxon>Ascomycota</taxon>
        <taxon>Pezizomycotina</taxon>
        <taxon>Sordariomycetes</taxon>
        <taxon>Sordariomycetidae</taxon>
        <taxon>Sordariales</taxon>
        <taxon>Chaetomiaceae</taxon>
        <taxon>Chaetomidium</taxon>
    </lineage>
</organism>
<dbReference type="EMBL" id="MU857213">
    <property type="protein sequence ID" value="KAK4149043.1"/>
    <property type="molecule type" value="Genomic_DNA"/>
</dbReference>
<evidence type="ECO:0000313" key="2">
    <source>
        <dbReference type="EMBL" id="KAK4149043.1"/>
    </source>
</evidence>
<name>A0AAN6VCP9_9PEZI</name>
<keyword evidence="1" id="KW-1133">Transmembrane helix</keyword>
<reference evidence="2" key="1">
    <citation type="journal article" date="2023" name="Mol. Phylogenet. Evol.">
        <title>Genome-scale phylogeny and comparative genomics of the fungal order Sordariales.</title>
        <authorList>
            <person name="Hensen N."/>
            <person name="Bonometti L."/>
            <person name="Westerberg I."/>
            <person name="Brannstrom I.O."/>
            <person name="Guillou S."/>
            <person name="Cros-Aarteil S."/>
            <person name="Calhoun S."/>
            <person name="Haridas S."/>
            <person name="Kuo A."/>
            <person name="Mondo S."/>
            <person name="Pangilinan J."/>
            <person name="Riley R."/>
            <person name="LaButti K."/>
            <person name="Andreopoulos B."/>
            <person name="Lipzen A."/>
            <person name="Chen C."/>
            <person name="Yan M."/>
            <person name="Daum C."/>
            <person name="Ng V."/>
            <person name="Clum A."/>
            <person name="Steindorff A."/>
            <person name="Ohm R.A."/>
            <person name="Martin F."/>
            <person name="Silar P."/>
            <person name="Natvig D.O."/>
            <person name="Lalanne C."/>
            <person name="Gautier V."/>
            <person name="Ament-Velasquez S.L."/>
            <person name="Kruys A."/>
            <person name="Hutchinson M.I."/>
            <person name="Powell A.J."/>
            <person name="Barry K."/>
            <person name="Miller A.N."/>
            <person name="Grigoriev I.V."/>
            <person name="Debuchy R."/>
            <person name="Gladieux P."/>
            <person name="Hiltunen Thoren M."/>
            <person name="Johannesson H."/>
        </authorList>
    </citation>
    <scope>NUCLEOTIDE SEQUENCE</scope>
    <source>
        <strain evidence="2">CBS 538.74</strain>
    </source>
</reference>
<proteinExistence type="predicted"/>
<dbReference type="AlphaFoldDB" id="A0AAN6VCP9"/>
<reference evidence="2" key="2">
    <citation type="submission" date="2023-05" db="EMBL/GenBank/DDBJ databases">
        <authorList>
            <consortium name="Lawrence Berkeley National Laboratory"/>
            <person name="Steindorff A."/>
            <person name="Hensen N."/>
            <person name="Bonometti L."/>
            <person name="Westerberg I."/>
            <person name="Brannstrom I.O."/>
            <person name="Guillou S."/>
            <person name="Cros-Aarteil S."/>
            <person name="Calhoun S."/>
            <person name="Haridas S."/>
            <person name="Kuo A."/>
            <person name="Mondo S."/>
            <person name="Pangilinan J."/>
            <person name="Riley R."/>
            <person name="Labutti K."/>
            <person name="Andreopoulos B."/>
            <person name="Lipzen A."/>
            <person name="Chen C."/>
            <person name="Yanf M."/>
            <person name="Daum C."/>
            <person name="Ng V."/>
            <person name="Clum A."/>
            <person name="Ohm R."/>
            <person name="Martin F."/>
            <person name="Silar P."/>
            <person name="Natvig D."/>
            <person name="Lalanne C."/>
            <person name="Gautier V."/>
            <person name="Ament-Velasquez S.L."/>
            <person name="Kruys A."/>
            <person name="Hutchinson M.I."/>
            <person name="Powell A.J."/>
            <person name="Barry K."/>
            <person name="Miller A.N."/>
            <person name="Grigoriev I.V."/>
            <person name="Debuchy R."/>
            <person name="Gladieux P."/>
            <person name="Thoren M.H."/>
            <person name="Johannesson H."/>
        </authorList>
    </citation>
    <scope>NUCLEOTIDE SEQUENCE</scope>
    <source>
        <strain evidence="2">CBS 538.74</strain>
    </source>
</reference>
<evidence type="ECO:0000313" key="3">
    <source>
        <dbReference type="Proteomes" id="UP001302745"/>
    </source>
</evidence>
<feature type="non-terminal residue" evidence="2">
    <location>
        <position position="1"/>
    </location>
</feature>
<dbReference type="Proteomes" id="UP001302745">
    <property type="component" value="Unassembled WGS sequence"/>
</dbReference>
<evidence type="ECO:0000256" key="1">
    <source>
        <dbReference type="SAM" id="Phobius"/>
    </source>
</evidence>
<comment type="caution">
    <text evidence="2">The sequence shown here is derived from an EMBL/GenBank/DDBJ whole genome shotgun (WGS) entry which is preliminary data.</text>
</comment>
<protein>
    <submittedName>
        <fullName evidence="2">Uncharacterized protein</fullName>
    </submittedName>
</protein>
<keyword evidence="1" id="KW-0472">Membrane</keyword>
<keyword evidence="3" id="KW-1185">Reference proteome</keyword>
<sequence>DKTTSAVQDSPSTEQQNAAAAALAPDFEAIIEALKSATTTVAKREWAAHVVQRRNSGGGGDDACPHDCLLGKIQLLVWEIACTLKFVIVKLGLACVLVYLKPLLLALVGLVTSLDKVVVGVLILVKSLLRVVLGLVAGLLLDLIL</sequence>
<feature type="transmembrane region" description="Helical" evidence="1">
    <location>
        <begin position="117"/>
        <end position="141"/>
    </location>
</feature>
<keyword evidence="1" id="KW-0812">Transmembrane</keyword>
<gene>
    <name evidence="2" type="ORF">C8A00DRAFT_19231</name>
</gene>
<accession>A0AAN6VCP9</accession>